<sequence>MTVQGGTKSVKKSATSSLGAPSQYKQASRKGKKSWRKNVDIEDVEEALEGLRTEERETGTTLQKKQDEELFVIDVKGDDRIRHTLPKYSSSQLTSLKVLSQRSAIPAVFSRTTASSTKKRALTHEEKERLIRIAKRPRKGPFNSVLDPSEYKSGSTIVELSEAVKQSGRYDPWAAKQPVTLPDGLENVYKPKIKMPKAPHPKEHINVPAVLEPHQGTSYNPPVDAHQELLLQAHKTEEKRVQEVERLALFKKKIDGLRQEVNVEDEAVAPGMKVQEPDSDEEHREGKEEEDEAIIVPPRKMPERKTKQQRQKALQHLTEQRTLAERAAKKRLLASIGDATSLRKATKRLMKTREEERYQRRLAMKERVRRRGLAGQKLGKHKIPEGEVDVQLGEDLSESLRALKPEGNLFHDRFLSMQQRALIEPRIRVIPKRHRTKIVEYEKHAWKRFE</sequence>
<dbReference type="GO" id="GO:0005654">
    <property type="term" value="C:nucleoplasm"/>
    <property type="evidence" value="ECO:0007669"/>
    <property type="project" value="UniProtKB-SubCell"/>
</dbReference>
<dbReference type="PANTHER" id="PTHR14211">
    <property type="entry name" value="GLIOMA SUPPRESSOR CANDIDATE REGION GENE 2"/>
    <property type="match status" value="1"/>
</dbReference>
<keyword evidence="3 5" id="KW-0690">Ribosome biogenesis</keyword>
<keyword evidence="8" id="KW-1185">Reference proteome</keyword>
<name>A0A2A9NIS5_9AGAR</name>
<feature type="region of interest" description="Disordered" evidence="6">
    <location>
        <begin position="267"/>
        <end position="291"/>
    </location>
</feature>
<evidence type="ECO:0000256" key="4">
    <source>
        <dbReference type="ARBA" id="ARBA00023242"/>
    </source>
</evidence>
<feature type="region of interest" description="Disordered" evidence="6">
    <location>
        <begin position="1"/>
        <end position="36"/>
    </location>
</feature>
<keyword evidence="4 5" id="KW-0539">Nucleus</keyword>
<dbReference type="Proteomes" id="UP000242287">
    <property type="component" value="Unassembled WGS sequence"/>
</dbReference>
<evidence type="ECO:0000256" key="6">
    <source>
        <dbReference type="SAM" id="MobiDB-lite"/>
    </source>
</evidence>
<gene>
    <name evidence="7" type="ORF">AMATHDRAFT_67487</name>
</gene>
<evidence type="ECO:0000313" key="7">
    <source>
        <dbReference type="EMBL" id="PFH47610.1"/>
    </source>
</evidence>
<dbReference type="STRING" id="703135.A0A2A9NIS5"/>
<comment type="subcellular location">
    <subcellularLocation>
        <location evidence="5">Nucleus</location>
        <location evidence="5">Nucleolus</location>
    </subcellularLocation>
    <subcellularLocation>
        <location evidence="5">Nucleus</location>
        <location evidence="5">Nucleoplasm</location>
    </subcellularLocation>
</comment>
<comment type="function">
    <text evidence="5">May play a role in ribosome biogenesis.</text>
</comment>
<dbReference type="PANTHER" id="PTHR14211:SF7">
    <property type="entry name" value="RIBOSOME BIOGENESIS PROTEIN NOP53"/>
    <property type="match status" value="1"/>
</dbReference>
<dbReference type="PIRSF" id="PIRSF017302">
    <property type="entry name" value="Gltscr2"/>
    <property type="match status" value="1"/>
</dbReference>
<feature type="compositionally biased region" description="Basic residues" evidence="6">
    <location>
        <begin position="27"/>
        <end position="36"/>
    </location>
</feature>
<dbReference type="GO" id="GO:0008097">
    <property type="term" value="F:5S rRNA binding"/>
    <property type="evidence" value="ECO:0007669"/>
    <property type="project" value="TreeGrafter"/>
</dbReference>
<dbReference type="AlphaFoldDB" id="A0A2A9NIS5"/>
<comment type="similarity">
    <text evidence="1 5">Belongs to the NOP53 family.</text>
</comment>
<dbReference type="OrthoDB" id="5072at2759"/>
<dbReference type="GO" id="GO:0005730">
    <property type="term" value="C:nucleolus"/>
    <property type="evidence" value="ECO:0007669"/>
    <property type="project" value="UniProtKB-SubCell"/>
</dbReference>
<evidence type="ECO:0000256" key="2">
    <source>
        <dbReference type="ARBA" id="ARBA00018339"/>
    </source>
</evidence>
<evidence type="ECO:0000256" key="3">
    <source>
        <dbReference type="ARBA" id="ARBA00022517"/>
    </source>
</evidence>
<reference evidence="7 8" key="1">
    <citation type="submission" date="2014-02" db="EMBL/GenBank/DDBJ databases">
        <title>Transposable element dynamics among asymbiotic and ectomycorrhizal Amanita fungi.</title>
        <authorList>
            <consortium name="DOE Joint Genome Institute"/>
            <person name="Hess J."/>
            <person name="Skrede I."/>
            <person name="Wolfe B."/>
            <person name="LaButti K."/>
            <person name="Ohm R.A."/>
            <person name="Grigoriev I.V."/>
            <person name="Pringle A."/>
        </authorList>
    </citation>
    <scope>NUCLEOTIDE SEQUENCE [LARGE SCALE GENOMIC DNA]</scope>
    <source>
        <strain evidence="7 8">SKay4041</strain>
    </source>
</reference>
<dbReference type="Pfam" id="PF07767">
    <property type="entry name" value="Nop53"/>
    <property type="match status" value="1"/>
</dbReference>
<dbReference type="GO" id="GO:0006364">
    <property type="term" value="P:rRNA processing"/>
    <property type="evidence" value="ECO:0007669"/>
    <property type="project" value="TreeGrafter"/>
</dbReference>
<evidence type="ECO:0000256" key="5">
    <source>
        <dbReference type="PIRNR" id="PIRNR017302"/>
    </source>
</evidence>
<dbReference type="InterPro" id="IPR011687">
    <property type="entry name" value="Nop53/GLTSCR2"/>
</dbReference>
<dbReference type="GO" id="GO:0000027">
    <property type="term" value="P:ribosomal large subunit assembly"/>
    <property type="evidence" value="ECO:0007669"/>
    <property type="project" value="UniProtKB-UniRule"/>
</dbReference>
<protein>
    <recommendedName>
        <fullName evidence="2 5">Ribosome biogenesis protein NOP53</fullName>
    </recommendedName>
</protein>
<accession>A0A2A9NIS5</accession>
<proteinExistence type="inferred from homology"/>
<dbReference type="EMBL" id="KZ302102">
    <property type="protein sequence ID" value="PFH47610.1"/>
    <property type="molecule type" value="Genomic_DNA"/>
</dbReference>
<evidence type="ECO:0000256" key="1">
    <source>
        <dbReference type="ARBA" id="ARBA00008838"/>
    </source>
</evidence>
<evidence type="ECO:0000313" key="8">
    <source>
        <dbReference type="Proteomes" id="UP000242287"/>
    </source>
</evidence>
<organism evidence="7 8">
    <name type="scientific">Amanita thiersii Skay4041</name>
    <dbReference type="NCBI Taxonomy" id="703135"/>
    <lineage>
        <taxon>Eukaryota</taxon>
        <taxon>Fungi</taxon>
        <taxon>Dikarya</taxon>
        <taxon>Basidiomycota</taxon>
        <taxon>Agaricomycotina</taxon>
        <taxon>Agaricomycetes</taxon>
        <taxon>Agaricomycetidae</taxon>
        <taxon>Agaricales</taxon>
        <taxon>Pluteineae</taxon>
        <taxon>Amanitaceae</taxon>
        <taxon>Amanita</taxon>
    </lineage>
</organism>
<feature type="compositionally biased region" description="Polar residues" evidence="6">
    <location>
        <begin position="1"/>
        <end position="26"/>
    </location>
</feature>